<evidence type="ECO:0000259" key="12">
    <source>
        <dbReference type="Pfam" id="PF01529"/>
    </source>
</evidence>
<dbReference type="Pfam" id="PF01529">
    <property type="entry name" value="DHHC"/>
    <property type="match status" value="1"/>
</dbReference>
<feature type="transmembrane region" description="Helical" evidence="11">
    <location>
        <begin position="119"/>
        <end position="137"/>
    </location>
</feature>
<dbReference type="OrthoDB" id="6781668at2759"/>
<keyword evidence="15" id="KW-1185">Reference proteome</keyword>
<accession>A0A0N4U838</accession>
<reference evidence="16" key="1">
    <citation type="submission" date="2017-02" db="UniProtKB">
        <authorList>
            <consortium name="WormBaseParasite"/>
        </authorList>
    </citation>
    <scope>IDENTIFICATION</scope>
</reference>
<reference evidence="13 15" key="2">
    <citation type="submission" date="2018-11" db="EMBL/GenBank/DDBJ databases">
        <authorList>
            <consortium name="Pathogen Informatics"/>
        </authorList>
    </citation>
    <scope>NUCLEOTIDE SEQUENCE [LARGE SCALE GENOMIC DNA]</scope>
</reference>
<dbReference type="PROSITE" id="PS50088">
    <property type="entry name" value="ANK_REPEAT"/>
    <property type="match status" value="1"/>
</dbReference>
<keyword evidence="9 11" id="KW-0012">Acyltransferase</keyword>
<comment type="domain">
    <text evidence="11">The DHHC domain is required for palmitoyltransferase activity.</text>
</comment>
<dbReference type="InterPro" id="IPR039859">
    <property type="entry name" value="PFA4/ZDH16/20/ERF2-like"/>
</dbReference>
<dbReference type="PROSITE" id="PS50216">
    <property type="entry name" value="DHHC"/>
    <property type="match status" value="1"/>
</dbReference>
<dbReference type="GO" id="GO:0005783">
    <property type="term" value="C:endoplasmic reticulum"/>
    <property type="evidence" value="ECO:0007669"/>
    <property type="project" value="TreeGrafter"/>
</dbReference>
<proteinExistence type="inferred from homology"/>
<feature type="transmembrane region" description="Helical" evidence="11">
    <location>
        <begin position="307"/>
        <end position="328"/>
    </location>
</feature>
<feature type="transmembrane region" description="Helical" evidence="11">
    <location>
        <begin position="149"/>
        <end position="169"/>
    </location>
</feature>
<feature type="transmembrane region" description="Helical" evidence="11">
    <location>
        <begin position="93"/>
        <end position="113"/>
    </location>
</feature>
<comment type="subcellular location">
    <subcellularLocation>
        <location evidence="1">Endomembrane system</location>
        <topology evidence="1">Multi-pass membrane protein</topology>
    </subcellularLocation>
</comment>
<dbReference type="Pfam" id="PF13857">
    <property type="entry name" value="Ank_5"/>
    <property type="match status" value="1"/>
</dbReference>
<evidence type="ECO:0000256" key="3">
    <source>
        <dbReference type="ARBA" id="ARBA00022679"/>
    </source>
</evidence>
<dbReference type="InterPro" id="IPR002110">
    <property type="entry name" value="Ankyrin_rpt"/>
</dbReference>
<keyword evidence="6 11" id="KW-0472">Membrane</keyword>
<evidence type="ECO:0000313" key="16">
    <source>
        <dbReference type="WBParaSite" id="DME_0000318401-mRNA-1"/>
    </source>
</evidence>
<dbReference type="SUPFAM" id="SSF48403">
    <property type="entry name" value="Ankyrin repeat"/>
    <property type="match status" value="1"/>
</dbReference>
<dbReference type="GO" id="GO:0019706">
    <property type="term" value="F:protein-cysteine S-palmitoyltransferase activity"/>
    <property type="evidence" value="ECO:0007669"/>
    <property type="project" value="UniProtKB-EC"/>
</dbReference>
<dbReference type="Proteomes" id="UP000038040">
    <property type="component" value="Unplaced"/>
</dbReference>
<evidence type="ECO:0000313" key="13">
    <source>
        <dbReference type="EMBL" id="VDN57370.1"/>
    </source>
</evidence>
<organism evidence="14 16">
    <name type="scientific">Dracunculus medinensis</name>
    <name type="common">Guinea worm</name>
    <dbReference type="NCBI Taxonomy" id="318479"/>
    <lineage>
        <taxon>Eukaryota</taxon>
        <taxon>Metazoa</taxon>
        <taxon>Ecdysozoa</taxon>
        <taxon>Nematoda</taxon>
        <taxon>Chromadorea</taxon>
        <taxon>Rhabditida</taxon>
        <taxon>Spirurina</taxon>
        <taxon>Dracunculoidea</taxon>
        <taxon>Dracunculidae</taxon>
        <taxon>Dracunculus</taxon>
    </lineage>
</organism>
<dbReference type="AlphaFoldDB" id="A0A0N4U838"/>
<dbReference type="InterPro" id="IPR036770">
    <property type="entry name" value="Ankyrin_rpt-contain_sf"/>
</dbReference>
<dbReference type="WBParaSite" id="DME_0000318401-mRNA-1">
    <property type="protein sequence ID" value="DME_0000318401-mRNA-1"/>
    <property type="gene ID" value="DME_0000318401"/>
</dbReference>
<name>A0A0N4U838_DRAME</name>
<dbReference type="STRING" id="318479.A0A0N4U838"/>
<comment type="catalytic activity">
    <reaction evidence="11">
        <text>L-cysteinyl-[protein] + hexadecanoyl-CoA = S-hexadecanoyl-L-cysteinyl-[protein] + CoA</text>
        <dbReference type="Rhea" id="RHEA:36683"/>
        <dbReference type="Rhea" id="RHEA-COMP:10131"/>
        <dbReference type="Rhea" id="RHEA-COMP:11032"/>
        <dbReference type="ChEBI" id="CHEBI:29950"/>
        <dbReference type="ChEBI" id="CHEBI:57287"/>
        <dbReference type="ChEBI" id="CHEBI:57379"/>
        <dbReference type="ChEBI" id="CHEBI:74151"/>
        <dbReference type="EC" id="2.3.1.225"/>
    </reaction>
</comment>
<evidence type="ECO:0000313" key="15">
    <source>
        <dbReference type="Proteomes" id="UP000274756"/>
    </source>
</evidence>
<sequence>MLITMGADLSCRDTTYANTALHWAVIQGNHSAINILIKFNADLTIRNRDNETPRDIAIRRGDAISLRMLERAERKAGILPSTFLQSIKENNSFISKSMLLLPLIIIITIGLILNSKFSYIFKTFCLLLVIFSTWLTYRVLPSSESCSLLPLGLAIASKVLCIFTWLFYLHPFAGWHMQIIFFFLSLSVPILFLRIVFADPGVISVTHEERCKMIRDIWEKQQVAASFCATCLIRKPLRSKHCSICDRCVRRFDHHCPWIANCVGEKNHLFFLLYLGVVILSSLLMIFDLMNSCGEISQMTILYCNTWVTYIAFMSLYHFIWTASLFAVQIYQILYEMTTNERLNSFRYRYLHKSVDNLSTRSPFSYYCDRELRKICIHRLHKKNFISFYWKEKQEIQNKSRKRGKLQNKWLCSGEKRKNAINFLDILDCVYNIKQI</sequence>
<dbReference type="EMBL" id="UYYG01001160">
    <property type="protein sequence ID" value="VDN57370.1"/>
    <property type="molecule type" value="Genomic_DNA"/>
</dbReference>
<keyword evidence="5 11" id="KW-1133">Transmembrane helix</keyword>
<protein>
    <recommendedName>
        <fullName evidence="11">Palmitoyltransferase</fullName>
        <ecNumber evidence="11">2.3.1.225</ecNumber>
    </recommendedName>
</protein>
<evidence type="ECO:0000256" key="10">
    <source>
        <dbReference type="PROSITE-ProRule" id="PRU00023"/>
    </source>
</evidence>
<dbReference type="SMART" id="SM00248">
    <property type="entry name" value="ANK"/>
    <property type="match status" value="2"/>
</dbReference>
<keyword evidence="3 11" id="KW-0808">Transferase</keyword>
<dbReference type="Gene3D" id="1.25.40.20">
    <property type="entry name" value="Ankyrin repeat-containing domain"/>
    <property type="match status" value="1"/>
</dbReference>
<feature type="repeat" description="ANK" evidence="10">
    <location>
        <begin position="16"/>
        <end position="48"/>
    </location>
</feature>
<dbReference type="GO" id="GO:0005794">
    <property type="term" value="C:Golgi apparatus"/>
    <property type="evidence" value="ECO:0007669"/>
    <property type="project" value="TreeGrafter"/>
</dbReference>
<evidence type="ECO:0000256" key="8">
    <source>
        <dbReference type="ARBA" id="ARBA00023288"/>
    </source>
</evidence>
<comment type="similarity">
    <text evidence="2 11">Belongs to the DHHC palmitoyltransferase family.</text>
</comment>
<evidence type="ECO:0000256" key="6">
    <source>
        <dbReference type="ARBA" id="ARBA00023136"/>
    </source>
</evidence>
<keyword evidence="7" id="KW-0564">Palmitate</keyword>
<evidence type="ECO:0000256" key="2">
    <source>
        <dbReference type="ARBA" id="ARBA00008574"/>
    </source>
</evidence>
<dbReference type="PANTHER" id="PTHR22883:SF301">
    <property type="entry name" value="PALMITOYLTRANSFERASE ZDHHC12"/>
    <property type="match status" value="1"/>
</dbReference>
<dbReference type="PANTHER" id="PTHR22883">
    <property type="entry name" value="ZINC FINGER DHHC DOMAIN CONTAINING PROTEIN"/>
    <property type="match status" value="1"/>
</dbReference>
<keyword evidence="8" id="KW-0449">Lipoprotein</keyword>
<dbReference type="EC" id="2.3.1.225" evidence="11"/>
<evidence type="ECO:0000313" key="14">
    <source>
        <dbReference type="Proteomes" id="UP000038040"/>
    </source>
</evidence>
<feature type="domain" description="Palmitoyltransferase DHHC" evidence="12">
    <location>
        <begin position="225"/>
        <end position="344"/>
    </location>
</feature>
<evidence type="ECO:0000256" key="7">
    <source>
        <dbReference type="ARBA" id="ARBA00023139"/>
    </source>
</evidence>
<dbReference type="GO" id="GO:0006612">
    <property type="term" value="P:protein targeting to membrane"/>
    <property type="evidence" value="ECO:0007669"/>
    <property type="project" value="TreeGrafter"/>
</dbReference>
<evidence type="ECO:0000256" key="9">
    <source>
        <dbReference type="ARBA" id="ARBA00023315"/>
    </source>
</evidence>
<dbReference type="InterPro" id="IPR001594">
    <property type="entry name" value="Palmitoyltrfase_DHHC"/>
</dbReference>
<feature type="transmembrane region" description="Helical" evidence="11">
    <location>
        <begin position="269"/>
        <end position="287"/>
    </location>
</feature>
<evidence type="ECO:0000256" key="5">
    <source>
        <dbReference type="ARBA" id="ARBA00022989"/>
    </source>
</evidence>
<evidence type="ECO:0000256" key="4">
    <source>
        <dbReference type="ARBA" id="ARBA00022692"/>
    </source>
</evidence>
<keyword evidence="10" id="KW-0040">ANK repeat</keyword>
<evidence type="ECO:0000256" key="1">
    <source>
        <dbReference type="ARBA" id="ARBA00004127"/>
    </source>
</evidence>
<dbReference type="PROSITE" id="PS50297">
    <property type="entry name" value="ANK_REP_REGION"/>
    <property type="match status" value="1"/>
</dbReference>
<gene>
    <name evidence="13" type="ORF">DME_LOCUS7343</name>
</gene>
<dbReference type="Proteomes" id="UP000274756">
    <property type="component" value="Unassembled WGS sequence"/>
</dbReference>
<keyword evidence="4 11" id="KW-0812">Transmembrane</keyword>
<evidence type="ECO:0000256" key="11">
    <source>
        <dbReference type="RuleBase" id="RU079119"/>
    </source>
</evidence>
<feature type="transmembrane region" description="Helical" evidence="11">
    <location>
        <begin position="175"/>
        <end position="197"/>
    </location>
</feature>